<dbReference type="Proteomes" id="UP000824540">
    <property type="component" value="Unassembled WGS sequence"/>
</dbReference>
<comment type="caution">
    <text evidence="1">The sequence shown here is derived from an EMBL/GenBank/DDBJ whole genome shotgun (WGS) entry which is preliminary data.</text>
</comment>
<evidence type="ECO:0000313" key="2">
    <source>
        <dbReference type="Proteomes" id="UP000824540"/>
    </source>
</evidence>
<gene>
    <name evidence="1" type="ORF">JZ751_010685</name>
</gene>
<evidence type="ECO:0000313" key="1">
    <source>
        <dbReference type="EMBL" id="KAG9333695.1"/>
    </source>
</evidence>
<dbReference type="EMBL" id="JAFBMS010000184">
    <property type="protein sequence ID" value="KAG9333695.1"/>
    <property type="molecule type" value="Genomic_DNA"/>
</dbReference>
<dbReference type="AlphaFoldDB" id="A0A8T2MZU7"/>
<protein>
    <submittedName>
        <fullName evidence="1">Uncharacterized protein</fullName>
    </submittedName>
</protein>
<accession>A0A8T2MZU7</accession>
<organism evidence="1 2">
    <name type="scientific">Albula glossodonta</name>
    <name type="common">roundjaw bonefish</name>
    <dbReference type="NCBI Taxonomy" id="121402"/>
    <lineage>
        <taxon>Eukaryota</taxon>
        <taxon>Metazoa</taxon>
        <taxon>Chordata</taxon>
        <taxon>Craniata</taxon>
        <taxon>Vertebrata</taxon>
        <taxon>Euteleostomi</taxon>
        <taxon>Actinopterygii</taxon>
        <taxon>Neopterygii</taxon>
        <taxon>Teleostei</taxon>
        <taxon>Albuliformes</taxon>
        <taxon>Albulidae</taxon>
        <taxon>Albula</taxon>
    </lineage>
</organism>
<keyword evidence="2" id="KW-1185">Reference proteome</keyword>
<reference evidence="1" key="1">
    <citation type="thesis" date="2021" institute="BYU ScholarsArchive" country="Provo, UT, USA">
        <title>Applications of and Algorithms for Genome Assembly and Genomic Analyses with an Emphasis on Marine Teleosts.</title>
        <authorList>
            <person name="Pickett B.D."/>
        </authorList>
    </citation>
    <scope>NUCLEOTIDE SEQUENCE</scope>
    <source>
        <strain evidence="1">HI-2016</strain>
    </source>
</reference>
<name>A0A8T2MZU7_9TELE</name>
<sequence>MATSARTRQIAEIYSRTVGTPECGRLLPSAQLVANRSCAFHHIDVMRPGNKTRGRASNIS</sequence>
<proteinExistence type="predicted"/>